<feature type="domain" description="RNA polymerase sigma-70 region 2" evidence="6">
    <location>
        <begin position="24"/>
        <end position="89"/>
    </location>
</feature>
<evidence type="ECO:0008006" key="9">
    <source>
        <dbReference type="Google" id="ProtNLM"/>
    </source>
</evidence>
<dbReference type="EMBL" id="LAZR01000701">
    <property type="protein sequence ID" value="KKN60245.1"/>
    <property type="molecule type" value="Genomic_DNA"/>
</dbReference>
<keyword evidence="2" id="KW-0805">Transcription regulation</keyword>
<dbReference type="InterPro" id="IPR014284">
    <property type="entry name" value="RNA_pol_sigma-70_dom"/>
</dbReference>
<dbReference type="PANTHER" id="PTHR43133:SF57">
    <property type="entry name" value="RNA POLYMERASE SIGMA-70 FACTOR"/>
    <property type="match status" value="1"/>
</dbReference>
<dbReference type="GO" id="GO:0003677">
    <property type="term" value="F:DNA binding"/>
    <property type="evidence" value="ECO:0007669"/>
    <property type="project" value="UniProtKB-KW"/>
</dbReference>
<dbReference type="InterPro" id="IPR036388">
    <property type="entry name" value="WH-like_DNA-bd_sf"/>
</dbReference>
<evidence type="ECO:0000256" key="5">
    <source>
        <dbReference type="ARBA" id="ARBA00023163"/>
    </source>
</evidence>
<sequence length="180" mass="20444">MDSKTEQLFIARAKKGDAEAFEALYNAYYSRIHKYTSYKSGSEEAASDICQQVFLGAFQNITSYSNKRGSFSSWLFRIAFNKSMSYLRCLYRNKEDSFNNVPEQIAGGSQDSPEKLFIGSEQSMKVRKAVSKLNGFQKKVVEYRFFGECSVKEVANIIGKSQGAVKLLQFRALKKLKDLV</sequence>
<dbReference type="SUPFAM" id="SSF88946">
    <property type="entry name" value="Sigma2 domain of RNA polymerase sigma factors"/>
    <property type="match status" value="1"/>
</dbReference>
<gene>
    <name evidence="8" type="ORF">LCGC14_0533680</name>
</gene>
<dbReference type="Gene3D" id="1.10.1740.10">
    <property type="match status" value="1"/>
</dbReference>
<dbReference type="InterPro" id="IPR013325">
    <property type="entry name" value="RNA_pol_sigma_r2"/>
</dbReference>
<dbReference type="AlphaFoldDB" id="A0A0F9RUV8"/>
<dbReference type="Pfam" id="PF04542">
    <property type="entry name" value="Sigma70_r2"/>
    <property type="match status" value="1"/>
</dbReference>
<organism evidence="8">
    <name type="scientific">marine sediment metagenome</name>
    <dbReference type="NCBI Taxonomy" id="412755"/>
    <lineage>
        <taxon>unclassified sequences</taxon>
        <taxon>metagenomes</taxon>
        <taxon>ecological metagenomes</taxon>
    </lineage>
</organism>
<name>A0A0F9RUV8_9ZZZZ</name>
<keyword evidence="4" id="KW-0238">DNA-binding</keyword>
<dbReference type="GO" id="GO:0016987">
    <property type="term" value="F:sigma factor activity"/>
    <property type="evidence" value="ECO:0007669"/>
    <property type="project" value="UniProtKB-KW"/>
</dbReference>
<evidence type="ECO:0000256" key="2">
    <source>
        <dbReference type="ARBA" id="ARBA00023015"/>
    </source>
</evidence>
<accession>A0A0F9RUV8</accession>
<proteinExistence type="inferred from homology"/>
<feature type="domain" description="RNA polymerase sigma-70 region 4" evidence="7">
    <location>
        <begin position="130"/>
        <end position="177"/>
    </location>
</feature>
<dbReference type="InterPro" id="IPR007627">
    <property type="entry name" value="RNA_pol_sigma70_r2"/>
</dbReference>
<evidence type="ECO:0000256" key="4">
    <source>
        <dbReference type="ARBA" id="ARBA00023125"/>
    </source>
</evidence>
<dbReference type="GO" id="GO:0006352">
    <property type="term" value="P:DNA-templated transcription initiation"/>
    <property type="evidence" value="ECO:0007669"/>
    <property type="project" value="InterPro"/>
</dbReference>
<evidence type="ECO:0000313" key="8">
    <source>
        <dbReference type="EMBL" id="KKN60245.1"/>
    </source>
</evidence>
<evidence type="ECO:0000256" key="1">
    <source>
        <dbReference type="ARBA" id="ARBA00010641"/>
    </source>
</evidence>
<dbReference type="PANTHER" id="PTHR43133">
    <property type="entry name" value="RNA POLYMERASE ECF-TYPE SIGMA FACTO"/>
    <property type="match status" value="1"/>
</dbReference>
<dbReference type="InterPro" id="IPR039425">
    <property type="entry name" value="RNA_pol_sigma-70-like"/>
</dbReference>
<evidence type="ECO:0000259" key="7">
    <source>
        <dbReference type="Pfam" id="PF04545"/>
    </source>
</evidence>
<dbReference type="NCBIfam" id="TIGR02937">
    <property type="entry name" value="sigma70-ECF"/>
    <property type="match status" value="1"/>
</dbReference>
<protein>
    <recommendedName>
        <fullName evidence="9">RNA polymerase sigma-70 region 2 domain-containing protein</fullName>
    </recommendedName>
</protein>
<dbReference type="Pfam" id="PF04545">
    <property type="entry name" value="Sigma70_r4"/>
    <property type="match status" value="1"/>
</dbReference>
<keyword evidence="5" id="KW-0804">Transcription</keyword>
<dbReference type="InterPro" id="IPR007630">
    <property type="entry name" value="RNA_pol_sigma70_r4"/>
</dbReference>
<dbReference type="CDD" id="cd06171">
    <property type="entry name" value="Sigma70_r4"/>
    <property type="match status" value="1"/>
</dbReference>
<comment type="similarity">
    <text evidence="1">Belongs to the sigma-70 factor family. ECF subfamily.</text>
</comment>
<reference evidence="8" key="1">
    <citation type="journal article" date="2015" name="Nature">
        <title>Complex archaea that bridge the gap between prokaryotes and eukaryotes.</title>
        <authorList>
            <person name="Spang A."/>
            <person name="Saw J.H."/>
            <person name="Jorgensen S.L."/>
            <person name="Zaremba-Niedzwiedzka K."/>
            <person name="Martijn J."/>
            <person name="Lind A.E."/>
            <person name="van Eijk R."/>
            <person name="Schleper C."/>
            <person name="Guy L."/>
            <person name="Ettema T.J."/>
        </authorList>
    </citation>
    <scope>NUCLEOTIDE SEQUENCE</scope>
</reference>
<dbReference type="SUPFAM" id="SSF88659">
    <property type="entry name" value="Sigma3 and sigma4 domains of RNA polymerase sigma factors"/>
    <property type="match status" value="1"/>
</dbReference>
<comment type="caution">
    <text evidence="8">The sequence shown here is derived from an EMBL/GenBank/DDBJ whole genome shotgun (WGS) entry which is preliminary data.</text>
</comment>
<evidence type="ECO:0000259" key="6">
    <source>
        <dbReference type="Pfam" id="PF04542"/>
    </source>
</evidence>
<dbReference type="Gene3D" id="1.10.10.10">
    <property type="entry name" value="Winged helix-like DNA-binding domain superfamily/Winged helix DNA-binding domain"/>
    <property type="match status" value="1"/>
</dbReference>
<dbReference type="InterPro" id="IPR013324">
    <property type="entry name" value="RNA_pol_sigma_r3/r4-like"/>
</dbReference>
<evidence type="ECO:0000256" key="3">
    <source>
        <dbReference type="ARBA" id="ARBA00023082"/>
    </source>
</evidence>
<keyword evidence="3" id="KW-0731">Sigma factor</keyword>